<evidence type="ECO:0000256" key="5">
    <source>
        <dbReference type="ARBA" id="ARBA00022747"/>
    </source>
</evidence>
<dbReference type="Gene3D" id="3.90.120.10">
    <property type="entry name" value="DNA Methylase, subunit A, domain 2"/>
    <property type="match status" value="1"/>
</dbReference>
<organism evidence="6 7">
    <name type="scientific">Candidatus Scatousia excrementigallinarum</name>
    <dbReference type="NCBI Taxonomy" id="2840935"/>
    <lineage>
        <taxon>Bacteria</taxon>
        <taxon>Candidatus Scatousia</taxon>
    </lineage>
</organism>
<dbReference type="Pfam" id="PF00145">
    <property type="entry name" value="DNA_methylase"/>
    <property type="match status" value="1"/>
</dbReference>
<keyword evidence="4" id="KW-0949">S-adenosyl-L-methionine</keyword>
<dbReference type="PANTHER" id="PTHR46098:SF1">
    <property type="entry name" value="TRNA (CYTOSINE(38)-C(5))-METHYLTRANSFERASE"/>
    <property type="match status" value="1"/>
</dbReference>
<dbReference type="InterPro" id="IPR001525">
    <property type="entry name" value="C5_MeTfrase"/>
</dbReference>
<dbReference type="GO" id="GO:0003886">
    <property type="term" value="F:DNA (cytosine-5-)-methyltransferase activity"/>
    <property type="evidence" value="ECO:0007669"/>
    <property type="project" value="UniProtKB-EC"/>
</dbReference>
<dbReference type="Proteomes" id="UP000823928">
    <property type="component" value="Unassembled WGS sequence"/>
</dbReference>
<name>A0A9D1JMI4_9BACT</name>
<evidence type="ECO:0000256" key="4">
    <source>
        <dbReference type="ARBA" id="ARBA00022691"/>
    </source>
</evidence>
<dbReference type="AlphaFoldDB" id="A0A9D1JMI4"/>
<protein>
    <recommendedName>
        <fullName evidence="1">DNA (cytosine-5-)-methyltransferase</fullName>
        <ecNumber evidence="1">2.1.1.37</ecNumber>
    </recommendedName>
</protein>
<evidence type="ECO:0000313" key="7">
    <source>
        <dbReference type="Proteomes" id="UP000823928"/>
    </source>
</evidence>
<keyword evidence="2 6" id="KW-0489">Methyltransferase</keyword>
<dbReference type="InterPro" id="IPR050750">
    <property type="entry name" value="C5-MTase"/>
</dbReference>
<keyword evidence="5" id="KW-0680">Restriction system</keyword>
<evidence type="ECO:0000256" key="3">
    <source>
        <dbReference type="ARBA" id="ARBA00022679"/>
    </source>
</evidence>
<evidence type="ECO:0000256" key="1">
    <source>
        <dbReference type="ARBA" id="ARBA00011975"/>
    </source>
</evidence>
<dbReference type="EC" id="2.1.1.37" evidence="1"/>
<evidence type="ECO:0000313" key="6">
    <source>
        <dbReference type="EMBL" id="HIS35554.1"/>
    </source>
</evidence>
<dbReference type="GO" id="GO:0009307">
    <property type="term" value="P:DNA restriction-modification system"/>
    <property type="evidence" value="ECO:0007669"/>
    <property type="project" value="UniProtKB-KW"/>
</dbReference>
<keyword evidence="3" id="KW-0808">Transferase</keyword>
<dbReference type="InterPro" id="IPR029063">
    <property type="entry name" value="SAM-dependent_MTases_sf"/>
</dbReference>
<dbReference type="EMBL" id="DVIU01000057">
    <property type="protein sequence ID" value="HIS35554.1"/>
    <property type="molecule type" value="Genomic_DNA"/>
</dbReference>
<gene>
    <name evidence="6" type="ORF">IAC10_02835</name>
</gene>
<reference evidence="6" key="2">
    <citation type="journal article" date="2021" name="PeerJ">
        <title>Extensive microbial diversity within the chicken gut microbiome revealed by metagenomics and culture.</title>
        <authorList>
            <person name="Gilroy R."/>
            <person name="Ravi A."/>
            <person name="Getino M."/>
            <person name="Pursley I."/>
            <person name="Horton D.L."/>
            <person name="Alikhan N.F."/>
            <person name="Baker D."/>
            <person name="Gharbi K."/>
            <person name="Hall N."/>
            <person name="Watson M."/>
            <person name="Adriaenssens E.M."/>
            <person name="Foster-Nyarko E."/>
            <person name="Jarju S."/>
            <person name="Secka A."/>
            <person name="Antonio M."/>
            <person name="Oren A."/>
            <person name="Chaudhuri R.R."/>
            <person name="La Ragione R."/>
            <person name="Hildebrand F."/>
            <person name="Pallen M.J."/>
        </authorList>
    </citation>
    <scope>NUCLEOTIDE SEQUENCE</scope>
    <source>
        <strain evidence="6">6276</strain>
    </source>
</reference>
<sequence length="65" mass="7475">MMDESFFVIKDKFNIRRITPMECLALQGFPPSFTFPSTVSMRGQYKQVGNAVCETLVLRIITELK</sequence>
<proteinExistence type="predicted"/>
<reference evidence="6" key="1">
    <citation type="submission" date="2020-10" db="EMBL/GenBank/DDBJ databases">
        <authorList>
            <person name="Gilroy R."/>
        </authorList>
    </citation>
    <scope>NUCLEOTIDE SEQUENCE</scope>
    <source>
        <strain evidence="6">6276</strain>
    </source>
</reference>
<dbReference type="SUPFAM" id="SSF53335">
    <property type="entry name" value="S-adenosyl-L-methionine-dependent methyltransferases"/>
    <property type="match status" value="1"/>
</dbReference>
<evidence type="ECO:0000256" key="2">
    <source>
        <dbReference type="ARBA" id="ARBA00022603"/>
    </source>
</evidence>
<dbReference type="GO" id="GO:0032259">
    <property type="term" value="P:methylation"/>
    <property type="evidence" value="ECO:0007669"/>
    <property type="project" value="UniProtKB-KW"/>
</dbReference>
<dbReference type="PANTHER" id="PTHR46098">
    <property type="entry name" value="TRNA (CYTOSINE(38)-C(5))-METHYLTRANSFERASE"/>
    <property type="match status" value="1"/>
</dbReference>
<comment type="caution">
    <text evidence="6">The sequence shown here is derived from an EMBL/GenBank/DDBJ whole genome shotgun (WGS) entry which is preliminary data.</text>
</comment>
<accession>A0A9D1JMI4</accession>